<feature type="transmembrane region" description="Helical" evidence="1">
    <location>
        <begin position="6"/>
        <end position="27"/>
    </location>
</feature>
<dbReference type="AlphaFoldDB" id="A0A6I4VWK2"/>
<gene>
    <name evidence="2" type="ORF">GSM42_10915</name>
</gene>
<dbReference type="RefSeq" id="WP_160801570.1">
    <property type="nucleotide sequence ID" value="NZ_WUUL01000006.1"/>
</dbReference>
<keyword evidence="1" id="KW-0812">Transmembrane</keyword>
<comment type="caution">
    <text evidence="2">The sequence shown here is derived from an EMBL/GenBank/DDBJ whole genome shotgun (WGS) entry which is preliminary data.</text>
</comment>
<organism evidence="2 3">
    <name type="scientific">Shimazuella alba</name>
    <dbReference type="NCBI Taxonomy" id="2690964"/>
    <lineage>
        <taxon>Bacteria</taxon>
        <taxon>Bacillati</taxon>
        <taxon>Bacillota</taxon>
        <taxon>Bacilli</taxon>
        <taxon>Bacillales</taxon>
        <taxon>Thermoactinomycetaceae</taxon>
        <taxon>Shimazuella</taxon>
    </lineage>
</organism>
<dbReference type="InterPro" id="IPR014719">
    <property type="entry name" value="Ribosomal_bL12_C/ClpS-like"/>
</dbReference>
<evidence type="ECO:0000313" key="2">
    <source>
        <dbReference type="EMBL" id="MXQ54216.1"/>
    </source>
</evidence>
<dbReference type="SUPFAM" id="SSF54736">
    <property type="entry name" value="ClpS-like"/>
    <property type="match status" value="1"/>
</dbReference>
<evidence type="ECO:0000313" key="3">
    <source>
        <dbReference type="Proteomes" id="UP000430692"/>
    </source>
</evidence>
<dbReference type="Gene3D" id="3.30.1390.10">
    <property type="match status" value="1"/>
</dbReference>
<keyword evidence="3" id="KW-1185">Reference proteome</keyword>
<keyword evidence="1" id="KW-1133">Transmembrane helix</keyword>
<accession>A0A6I4VWK2</accession>
<sequence length="110" mass="13082">MDMDLIKAILSLLLILLVIVTIFKTIINRRKQIKQRKQKWEQLDRSEQLSEDEKILEVFSFADQQMNEQVRLLLIEGKKVTAIKMVRDRSKLGLREAQEYVEAVQRRLLD</sequence>
<protein>
    <submittedName>
        <fullName evidence="2">Uncharacterized protein</fullName>
    </submittedName>
</protein>
<keyword evidence="1" id="KW-0472">Membrane</keyword>
<dbReference type="EMBL" id="WUUL01000006">
    <property type="protein sequence ID" value="MXQ54216.1"/>
    <property type="molecule type" value="Genomic_DNA"/>
</dbReference>
<reference evidence="2 3" key="1">
    <citation type="submission" date="2019-12" db="EMBL/GenBank/DDBJ databases">
        <title>Whole-genome analyses of novel actinobacteria.</title>
        <authorList>
            <person name="Sahin N."/>
            <person name="Saygin H."/>
        </authorList>
    </citation>
    <scope>NUCLEOTIDE SEQUENCE [LARGE SCALE GENOMIC DNA]</scope>
    <source>
        <strain evidence="2 3">KC615</strain>
    </source>
</reference>
<proteinExistence type="predicted"/>
<dbReference type="Proteomes" id="UP000430692">
    <property type="component" value="Unassembled WGS sequence"/>
</dbReference>
<evidence type="ECO:0000256" key="1">
    <source>
        <dbReference type="SAM" id="Phobius"/>
    </source>
</evidence>
<name>A0A6I4VWK2_9BACL</name>